<dbReference type="GO" id="GO:0007165">
    <property type="term" value="P:signal transduction"/>
    <property type="evidence" value="ECO:0007669"/>
    <property type="project" value="InterPro"/>
</dbReference>
<dbReference type="InterPro" id="IPR003591">
    <property type="entry name" value="Leu-rich_rpt_typical-subtyp"/>
</dbReference>
<dbReference type="InterPro" id="IPR002695">
    <property type="entry name" value="PurH-like"/>
</dbReference>
<dbReference type="Gene3D" id="1.10.287.440">
    <property type="match status" value="1"/>
</dbReference>
<comment type="similarity">
    <text evidence="7">Belongs to the PurH family.</text>
</comment>
<dbReference type="SMART" id="SM00369">
    <property type="entry name" value="LRR_TYP"/>
    <property type="match status" value="23"/>
</dbReference>
<dbReference type="Pfam" id="PF25037">
    <property type="entry name" value="VPS13_C"/>
    <property type="match status" value="1"/>
</dbReference>
<comment type="similarity">
    <text evidence="6">Belongs to the VPS13 family.</text>
</comment>
<evidence type="ECO:0000256" key="20">
    <source>
        <dbReference type="ARBA" id="ARBA00022801"/>
    </source>
</evidence>
<dbReference type="InterPro" id="IPR001611">
    <property type="entry name" value="Leu-rich_rpt"/>
</dbReference>
<dbReference type="InterPro" id="IPR016193">
    <property type="entry name" value="Cytidine_deaminase-like"/>
</dbReference>
<dbReference type="FunFam" id="3.80.10.10:FF:000727">
    <property type="entry name" value="Toll-like protein"/>
    <property type="match status" value="2"/>
</dbReference>
<dbReference type="GO" id="GO:0006189">
    <property type="term" value="P:'de novo' IMP biosynthetic process"/>
    <property type="evidence" value="ECO:0007669"/>
    <property type="project" value="UniProtKB-UniPathway"/>
</dbReference>
<dbReference type="Pfam" id="PF13855">
    <property type="entry name" value="LRR_8"/>
    <property type="match status" value="2"/>
</dbReference>
<keyword evidence="21 31" id="KW-1133">Transmembrane helix</keyword>
<dbReference type="EC" id="3.5.4.10" evidence="10"/>
<dbReference type="Pfam" id="PF13306">
    <property type="entry name" value="LRR_5"/>
    <property type="match status" value="3"/>
</dbReference>
<dbReference type="FunFam" id="3.40.50.1380:FF:000003">
    <property type="entry name" value="Bifunctional purine biosynthesis protein"/>
    <property type="match status" value="1"/>
</dbReference>
<evidence type="ECO:0000256" key="21">
    <source>
        <dbReference type="ARBA" id="ARBA00022989"/>
    </source>
</evidence>
<dbReference type="PANTHER" id="PTHR16166:SF93">
    <property type="entry name" value="INTERMEMBRANE LIPID TRANSFER PROTEIN VPS13"/>
    <property type="match status" value="1"/>
</dbReference>
<dbReference type="EMBL" id="JABDTM020028233">
    <property type="protein sequence ID" value="KAH0809281.1"/>
    <property type="molecule type" value="Genomic_DNA"/>
</dbReference>
<dbReference type="FunFam" id="3.80.10.10:FF:001164">
    <property type="entry name" value="GH01279p"/>
    <property type="match status" value="2"/>
</dbReference>
<evidence type="ECO:0000256" key="5">
    <source>
        <dbReference type="ARBA" id="ARBA00004954"/>
    </source>
</evidence>
<dbReference type="SUPFAM" id="SSF52335">
    <property type="entry name" value="Methylglyoxal synthase-like"/>
    <property type="match status" value="1"/>
</dbReference>
<dbReference type="InterPro" id="IPR036914">
    <property type="entry name" value="MGS-like_dom_sf"/>
</dbReference>
<evidence type="ECO:0000256" key="15">
    <source>
        <dbReference type="ARBA" id="ARBA00022679"/>
    </source>
</evidence>
<dbReference type="InterPro" id="IPR026854">
    <property type="entry name" value="VPS13_N"/>
</dbReference>
<comment type="subcellular location">
    <subcellularLocation>
        <location evidence="3">Cytoplasm</location>
        <location evidence="3">Cytosol</location>
    </subcellularLocation>
    <subcellularLocation>
        <location evidence="2">Membrane</location>
        <topology evidence="2">Single-pass type I membrane protein</topology>
    </subcellularLocation>
</comment>
<dbReference type="CDD" id="cd01421">
    <property type="entry name" value="IMPCH"/>
    <property type="match status" value="1"/>
</dbReference>
<dbReference type="SMART" id="SM00364">
    <property type="entry name" value="LRR_BAC"/>
    <property type="match status" value="5"/>
</dbReference>
<evidence type="ECO:0000256" key="25">
    <source>
        <dbReference type="ARBA" id="ARBA00023268"/>
    </source>
</evidence>
<keyword evidence="20" id="KW-0378">Hydrolase</keyword>
<dbReference type="FunFam" id="3.40.50.10140:FF:000026">
    <property type="entry name" value="Toll-like receptor 2"/>
    <property type="match status" value="1"/>
</dbReference>
<dbReference type="SMART" id="SM00798">
    <property type="entry name" value="AICARFT_IMPCHas"/>
    <property type="match status" value="1"/>
</dbReference>
<comment type="similarity">
    <text evidence="8">Belongs to the Toll-like receptor family.</text>
</comment>
<dbReference type="InterPro" id="IPR056748">
    <property type="entry name" value="VPS13-like_C"/>
</dbReference>
<dbReference type="FunFam" id="3.40.50.10140:FF:000020">
    <property type="entry name" value="Blast:Protein toll"/>
    <property type="match status" value="1"/>
</dbReference>
<comment type="catalytic activity">
    <reaction evidence="1">
        <text>10-formyldihydrofolate + 5-amino-1-(5-phospho-beta-D-ribosyl)imidazole-4-carboxamide = 5-formamido-1-(5-phospho-D-ribosyl)imidazole-4-carboxamide + 7,8-dihydrofolate</text>
        <dbReference type="Rhea" id="RHEA:59144"/>
        <dbReference type="ChEBI" id="CHEBI:57451"/>
        <dbReference type="ChEBI" id="CHEBI:57452"/>
        <dbReference type="ChEBI" id="CHEBI:58467"/>
        <dbReference type="ChEBI" id="CHEBI:58475"/>
    </reaction>
    <physiologicalReaction direction="left-to-right" evidence="1">
        <dbReference type="Rhea" id="RHEA:59145"/>
    </physiologicalReaction>
</comment>
<evidence type="ECO:0000256" key="18">
    <source>
        <dbReference type="ARBA" id="ARBA00022737"/>
    </source>
</evidence>
<evidence type="ECO:0000256" key="17">
    <source>
        <dbReference type="ARBA" id="ARBA00022729"/>
    </source>
</evidence>
<dbReference type="Pfam" id="PF01463">
    <property type="entry name" value="LRRCT"/>
    <property type="match status" value="2"/>
</dbReference>
<sequence>MATGGNLALLSVSNKTGLVALGKNLKALGFTLVASGGTAKSLREAGLAVKDVSEISGAPEILGGRVKTLHPSVHGGILARLIPSDQADLAQQHIELIRVVVCNLYPFVETVAKPNVTIDDAVENIDIGGVTLLRAAAKNHSRVTVVCDPSDYDKVVTEMNSTANKDTTLETRQRLALKAFTHTSEYDLAITDYFRKQYSAGTSQLTLRYGMNPHQKPAQIFTTLSKLPLTVVNGSPGFINLCDALNGWQLVKELKAALGLPAATSFKHVSPAGAAVGVPLDKNQAKVCMVDDLLEELTPLATAYARARGADRMSSFGDFVALSDTCDKITAKIISREVSDGIIAPGYTPEALEILKKKKNGGYCVLQIDPSFNPDPIERKVLFGLTLEQKRNDAVIDKSLFANIVTDNKNIPDSAVRDLIVATIALKYTQSNSVCYAKDGQVIGIGAGQQSRIHCTRLAGDKADNWWLRQHPKVVNMKFKKGVKRAEISNAIDNYVNGTVGKDMDRNVFERMYEEVPTELSQAEKRAWLNQLKHVALGSDAFFPFRDNVDRASLTVTMKNVWLVLLLLIVWVERGLCKIECNLKDNCFCYSGSTYEFQCPPNSGESGGFVIHVDKDEVLIDCSGMEKFDMRLLPNVTIDRIERLRLRFCPLPDRGFKEILDWFSLKEIHSLHFQNSNLGNMTLTKDYFEGLDYLLNLNLNNNNLTNVDEDVFVNVPNLTKLELQGNNIRLKPNLFKNTPHLKWLDLADNRLEDIPTGIFATLDKLEYLDLWSNSLRKIDDFAFAGLISLKSVELSVNKIQSISSNAFKSLPDLLRVSLRRNNLSFFPSDTFINNGKIKLIRMTSNPNLNLPEHAFANLTSLEEVQLTDCRLQTIPGNIFEGSVNLKTVNLDQNKLKYLPETLFKGLVNLEKIYLMHNKIENVTSTFGSLKHLKLLHLQNNAIGEIVHETFKDLTNLEEINLSGNRIAKIHHFAFNQNEKLKIINLSKNKYSGEHNSQFILLENVVGAENINLSYNLITQIDDIVRLYNKVNLTRLDLSYNHITSVKLQDMTPLVKKLIVNLEHNNITVVDFSLVEYIASSGDNKDAFSNSDPTFTTVFLANNPLDCNCKNYDLLKYTRDAMLPEVKVMFDIKTENLTCASPPELEGFLLQTLKPKLLTCPLNKITTRDTGCPYNCSCSWRPFDTTVVVDCSNMNLTEFPEIVLDQMKPIRFNQTEVHLEENNLIVGPGSNLTGYDNVTRLFLSYNNIETITWLPPQLEVLHLDNNELSHLNYDVLHTLNSSNLINLSLNNNPWNCGCDSVNFTNFLRLHTKQVDVKDIHCSNSTRLMINLNKNDLCQERQFVHLVLIVVTVLLMVAVAFALYYRYQIELKVWLYAHNLCLWWVTEEELDKDKTYDAFISYSHKDEDFLVESLLPVLESGPQPYKLCLHQRHWIPGEFITTHITNSVLESRRTLVILSPNFLESVWGKMEFRTAHTHAMTEGRARVIVVLYGDVDVDSVDDEFKTYLKTNTYLKWGDPNFWNKLKYALPHSKGNVTNNKQKIANVMSCIDDKFNLVAPVSPSPGTTPPVLALDSSALKKHPLNFVSSPELDTPPAESGTLLVSTDMKKYLGVLLFLFIDSRIGYCVTNCKQKDSWLCFSAQKWHLECPCTFTDDINSKDYKNGGFVIDINGGESMSIDCYDVKKIYMNMLPNITVDRIENFRLRFCPLPDSFKKVFDWLSIKDVKKLQFENSRVKNITLKKDYFESLDRLESLNLIGLNELEVLDDTFVNTPKLLILDFQRISNLHLTPKLFKNIPLLKWLTIVESELEEIPDGFFENLENLQKLHLWSNNLTTLQESVFSNLVRLKSLELSSNKIENIENGAFDNLTQLLTVSLAKNNLSSVPATLFAQNKKLEKIRMGHNVDLVLSDYFFSNLWSLKEVDLTNCQLKSLPEHVFENSTNLETLNLQRNKLTNLSEITFRLEKLKVLILRKNLIRYLDGNTFKYLSSLENVDLEGNFITFIHHRTFCNKNFLKVINLSHNQYRGLDKLNLLECAPNLEEINFSYNFLAGVTDVISGPLKKLRRLDLRHNFITELFLSELRSAGHVIVSLDYNNITTINFDSVITAGHVTLSVANNPVKCDCKNYKFIQYLTYQKYRENSFGYDIQTQYSTCADPPELRETILDTLSPSVLTCPLEKLTREYTGCPKECSCRWRPFDTSLVVNCTNRNLTEFPQIGLSQMKWIGFNQTEVHLQNNSLMVGPNISLSGYDNVTKMFLSHNKIKTITWLPSQINELYLDNNRISHLGYDVLKMLNMSNLMNLTLGNNPWACACQDQNLTSFLRLRSKQVDARNIYCFNSRRLLIELNRNDLCQQQQILYVLLVVAVAVLLVVSAAFALYYRYATEVKLFLFTHNLCLWWVTEEELDKDKTYDAFISYSHKDEDFVVETLLPVLESGPRPYKLCLHQRNWIPGEFITTHITNSVLESRRTLVILSPNFLESVWGRMEFRTAHTHAMTEGRARVIVVLYGDVDVDSVDDEFKTYLKTNTYLKWGDPNFWNKLRYALPHSKLAAPNSQKIVNVMNCIDGKFNFVGPDSVSFDPDLLKNHTVNFVASAELTTPPAESVTMLNCAEATVMSIQVRMSMKWDQSVQAHRPHAHNSKQFPHSPARVDLAFQLSQLIQRKSVKNWFLQSVLDVEQVSSASQKILQLVNIGDVELKDLVLKQSALDDLDLPLQTIYGRVGKLVLKIPWKNLYGAAFVINVEDIYLLAAPNQQVKYNEEKEVAKSTEAKKREILQVELAKKQEAEKDKPPKADYTFVEKLVTQIIKNIQLNIKNIHIRYEDKVTSPNPFSLGITLSDLHVVSTDEAWKPAITKENITKIFKIVTLDGLAVYWNCSSASYERLPKVDLIHKMSTEIASKGNRPSNYTYVLGPINASARLRINQKPELDKPAFSIPKIHLNLDMERLFVGITKAQYRDIIALAESMDRMTKGIPYRKYRPNVPSYSGHYKEWWHFAYTCVLENEVRRRRRNWDWDHICGHRKLCKEYGQLYEKKLQNKATADELKKIEECERDVDTFNIVIIRQRVEFETERRVKKSSQEKGSWLGWMWGSKGSSQGQTNVDSGTEIRKQFEEAMTKEEKERLYKAIGYQENVLPSQFPEAYVDNSCTFLLRTLEVELKDDIGNGKRVVFTELKGVRCRVDTRAAANALKVHVKIDEFTTFGLQQDDFIPRMITSETGAGDTGLLEVSFETNPLDKTCGQRLYLTSQPLKIVYDAETIIRVIDIFKIPSSSALDQISAAADSGISNIKEMSSSGLQYAIDTHVHLDLKVDLRAPYIIIPYDGKYTGNENVLVINLGNFKMNSLDRPPRRDLRKMYSEGIDEKEILNQLIAQSYDQFELQLTRIQILMAQSNEDWKTHIEENKTTDMHIVEPISLKVKFAKCMIHDDPKLPLTKVSGELPSIVVNVSDARLLLLVALGKSIPLPTSDVPEPVPLTKSVKRESSMMLKYLEMQNKASKTKEMLPQHSEKKDLVQFTTVEVNFVMSELSLNIKHQVDMDSPGHKIASFCAKSLELDLMQQTYNTKISLRLAGIGLIQYHQEKEIKIISTPYFEGGEQYLFQIRFTQVDKSSPEFHSTYKSCESTLVLEFAKLGVVLHKEGLLSMIKFGTELQSDIEETWGDRGPRERIATTHSPGFKQQLSVISEGLSSSQGDKKKKKKEPKVVIEMIKFKLSASLQELAVEFTTAKARISTCALKGINADIMVKDSYTQINARLNQIAIVDLNPDTIHNLILSVVGNEALAARIVLYNIDENVESEKSDLSVDLTMGGLKIIFLNWFVTRMLEFLNEFQTAQAAIIEASQAAAKTAKENMQNVYAKATKLALSIDLKAPDIIVPENSKSLDAILIDLGHISISNKFLTLDIRNEKNFSAVIDEMKLSLTDMKVSRVKLDNKNEVVSELTLLVPLTFKLTIKRNLSSSWYKAVPDIDVTGRIFTITLLLSQLDYKTIMSILNGNLAEGQKERSAAKEIEQISKESLEPKKVTEKHSSYAMIHDKVSLFDSDKEAKTNTFLRFSFTMDNLVISLFTGGAKALSSECPTHDERDGLARFSLEGLSVKARILSDDSIIASFLLLNCLLDDMRRGREEKLNRLIERSQDSTLPRSVSLISASTESLATKSMIDVVVQIKDKNIFTDVRVYSFTIILSVEYLLKIADFLTIPQEDLNQPVLPPKPLATGGGISAKTSVTTNTDFITDKQDSQITLNLKIEKPDIILVEHMDSPETQALVLNSEILVKLRISGSHQVINGSVKDLQLYTCNYNQFKRTDAKSNVLYPVTISLAGSTPEGKGLHVELLVTDIRLGVSPATIELLSRVAATATGSGVNTEADEDEFKDHSDVWDQKPFNEHDHWFFKTDEGVEVTENLAITQAATEAASPAKPPSQEMCIISMPSVIVTVEAGVGNKTLPMLIIETSLKGSVCNWSSQLSVDAVLTLQMNYYNSRLALWEPLIEPVEMVKNDKTVLAPWELKVEVSMNDREEVNTPTEGFENLEISGKQPLMDIDVLSDHSMELVVTKTCLEVLNNLGKAFATAMKPGEVKLLETTAPYKIVNELGYSVTVLFKRGSFTLFDNEDTQEVILESGAEAALQRKSIILSSSPMVGMQLAADALMVKNYFVNVKVNEKDCELDLPVVRADKRFFPLTHRRQSTDDWGLISDVKVDEGTTIITLRGILQVYNHFNIPIEVYYMTARGNELASITTVQPDSVVNVPLHAVYTPTNELFFGVAGYSVTTTPYIWKDLQTNVIVTKTLHCSPKNIELGNEPFIIQAVGEMEQVYFENTSRHTMSSTCYNIRLRPAVVFKNSLPINVVCCVENMIAEITVEPGKTLLLPNVEPGKSCLVIRLPAYLEKEWSCRQELSKDPNEFSVWTFNSFDSAVQMSLALGMHVINDKGSVVMTLYCPFWMLNKTGLMLAYRGSDEAANVLHHPANFKGPVLFSFNAKNFFGKKKAAVRVEQGDWSDKFSLDVAGSSGVVVCKYNDILYQIGVQNQLTYNGLTKQVTFTPYYVIINNASFAMECQENDRPGDSWLTIEPKSCSALWPKSELDDKLLKLRVKDTDEVSAGFLYTESHTSLLKLKNKYGGINVDIQISEGAIYINLAPYESGTAPALIINHTQDTMNFWEKESVQIRKLAPKHCMLYTWENPSGPRILVWEGAHKKEHSNDLRKDDIAEYSINENYKVYWVSFLDGMQRILLFTQDEYVAKNAQAAKFFELFQQEITVSIYGVGLSLVNNQTRQEIMYMAMASSGIIWEQCKMTGKRFKPLPPKDSALLETAYQRFLLDTEEGRTPKVAIDAKTEVDFHTNLMTKPHKRKIRRTFETGLWVQMRSSPSQFQLHAKVNRLQIDNQMYDCIFPVVLAPVPLPKSVAVDSGMKPFAELSIVQLLMKNTQIKQFKYFKLLIQEFHIKVDLGFVNALVDLLQTAQYSETEEQQMFLTDIKLVDEPLYAHVSTQSLQEQKSFYDLLHFSPLKIHVSFSMAAGASTSAETPNFLNVLLQGLGVTLTDLQDVVFKLAYFEREYTFLTQKQLIDEATRHYVGQSVKQLYVLVLGLDVLGNPYGLVRGITQGVEDLFYEPFQGAIQGPGEFAEGLVLGVRSLFGHTVGGAAGAVSRITGAMGKGIAALTFDKDYQRKRRDQINKKPATVQEGIARSGKGLVMGVVDGVTGVFTKPFSGAKEEGVGGFFKGLGKGAVGLIARPTAGVVDFASGSLDAVKRAAEVGEDTIRLRPPRFLQGDGMVRPYNKHEAQGHKLLTELEKGKYATTDIYVKHYAIIEKREVLMLTDKRLAFICHNEIFGGWQVEWSHTWQELKSPPSVVPKGVAITIVDRKRKLGLLGSSEGGKIILVGDPEKREEICARIESLRGNA</sequence>
<comment type="subunit">
    <text evidence="27">Homodimer. Associates with internalized INSR complexes on Golgi/endosomal membranes. Interacts with INSR; ATIC together with PRKAA2/AMPK2 and HACD3/PTPLAD1 is proposed to be part of a signaling network regulating INSR autophosphorylation and endocytosis.</text>
</comment>
<dbReference type="InterPro" id="IPR026847">
    <property type="entry name" value="VPS13"/>
</dbReference>
<feature type="transmembrane region" description="Helical" evidence="31">
    <location>
        <begin position="1341"/>
        <end position="1363"/>
    </location>
</feature>
<evidence type="ECO:0000256" key="31">
    <source>
        <dbReference type="SAM" id="Phobius"/>
    </source>
</evidence>
<dbReference type="PROSITE" id="PS51855">
    <property type="entry name" value="MGS"/>
    <property type="match status" value="1"/>
</dbReference>
<evidence type="ECO:0000256" key="6">
    <source>
        <dbReference type="ARBA" id="ARBA00006545"/>
    </source>
</evidence>
<gene>
    <name evidence="34" type="ORF">GEV33_013507</name>
</gene>
<dbReference type="InterPro" id="IPR024051">
    <property type="entry name" value="AICAR_Tfase_dup_dom_sf"/>
</dbReference>
<dbReference type="SMART" id="SM00365">
    <property type="entry name" value="LRR_SD22"/>
    <property type="match status" value="11"/>
</dbReference>
<keyword evidence="18" id="KW-0677">Repeat</keyword>
<dbReference type="GO" id="GO:0045053">
    <property type="term" value="P:protein retention in Golgi apparatus"/>
    <property type="evidence" value="ECO:0007669"/>
    <property type="project" value="TreeGrafter"/>
</dbReference>
<comment type="pathway">
    <text evidence="4">Purine metabolism; IMP biosynthesis via de novo pathway; IMP from 5-formamido-1-(5-phospho-D-ribosyl)imidazole-4-carboxamide: step 1/1.</text>
</comment>
<keyword evidence="35" id="KW-1185">Reference proteome</keyword>
<keyword evidence="14" id="KW-0433">Leucine-rich repeat</keyword>
<organism evidence="34 35">
    <name type="scientific">Tenebrio molitor</name>
    <name type="common">Yellow mealworm beetle</name>
    <dbReference type="NCBI Taxonomy" id="7067"/>
    <lineage>
        <taxon>Eukaryota</taxon>
        <taxon>Metazoa</taxon>
        <taxon>Ecdysozoa</taxon>
        <taxon>Arthropoda</taxon>
        <taxon>Hexapoda</taxon>
        <taxon>Insecta</taxon>
        <taxon>Pterygota</taxon>
        <taxon>Neoptera</taxon>
        <taxon>Endopterygota</taxon>
        <taxon>Coleoptera</taxon>
        <taxon>Polyphaga</taxon>
        <taxon>Cucujiformia</taxon>
        <taxon>Tenebrionidae</taxon>
        <taxon>Tenebrio</taxon>
    </lineage>
</organism>
<dbReference type="Pfam" id="PF01582">
    <property type="entry name" value="TIR"/>
    <property type="match status" value="2"/>
</dbReference>
<feature type="domain" description="TIR" evidence="32">
    <location>
        <begin position="1392"/>
        <end position="1527"/>
    </location>
</feature>
<protein>
    <recommendedName>
        <fullName evidence="11">Bifunctional purine biosynthesis protein ATIC</fullName>
        <ecNumber evidence="9">2.1.2.3</ecNumber>
        <ecNumber evidence="10">3.5.4.10</ecNumber>
    </recommendedName>
    <alternativeName>
        <fullName evidence="26">AICAR transformylase/inosine monophosphate cyclohydrolase</fullName>
    </alternativeName>
</protein>
<proteinExistence type="inferred from homology"/>
<evidence type="ECO:0000256" key="4">
    <source>
        <dbReference type="ARBA" id="ARBA00004844"/>
    </source>
</evidence>
<dbReference type="Pfam" id="PF01808">
    <property type="entry name" value="AICARFT_IMPCHas"/>
    <property type="match status" value="1"/>
</dbReference>
<evidence type="ECO:0000256" key="10">
    <source>
        <dbReference type="ARBA" id="ARBA00012712"/>
    </source>
</evidence>
<reference evidence="34" key="2">
    <citation type="submission" date="2021-08" db="EMBL/GenBank/DDBJ databases">
        <authorList>
            <person name="Eriksson T."/>
        </authorList>
    </citation>
    <scope>NUCLEOTIDE SEQUENCE</scope>
    <source>
        <strain evidence="34">Stoneville</strain>
        <tissue evidence="34">Whole head</tissue>
    </source>
</reference>
<dbReference type="SUPFAM" id="SSF52058">
    <property type="entry name" value="L domain-like"/>
    <property type="match status" value="6"/>
</dbReference>
<feature type="domain" description="MGS-like" evidence="33">
    <location>
        <begin position="1"/>
        <end position="147"/>
    </location>
</feature>
<dbReference type="InterPro" id="IPR011607">
    <property type="entry name" value="MGS-like_dom"/>
</dbReference>
<comment type="caution">
    <text evidence="34">The sequence shown here is derived from an EMBL/GenBank/DDBJ whole genome shotgun (WGS) entry which is preliminary data.</text>
</comment>
<keyword evidence="25" id="KW-0511">Multifunctional enzyme</keyword>
<dbReference type="InterPro" id="IPR000372">
    <property type="entry name" value="LRRNT"/>
</dbReference>
<evidence type="ECO:0000256" key="2">
    <source>
        <dbReference type="ARBA" id="ARBA00004479"/>
    </source>
</evidence>
<evidence type="ECO:0000256" key="22">
    <source>
        <dbReference type="ARBA" id="ARBA00023055"/>
    </source>
</evidence>
<dbReference type="SMART" id="SM00082">
    <property type="entry name" value="LRRCT"/>
    <property type="match status" value="4"/>
</dbReference>
<dbReference type="Gene3D" id="3.80.10.10">
    <property type="entry name" value="Ribonuclease Inhibitor"/>
    <property type="match status" value="9"/>
</dbReference>
<dbReference type="GO" id="GO:0071944">
    <property type="term" value="C:cell periphery"/>
    <property type="evidence" value="ECO:0007669"/>
    <property type="project" value="UniProtKB-ARBA"/>
</dbReference>
<dbReference type="Gene3D" id="3.40.140.20">
    <property type="match status" value="2"/>
</dbReference>
<dbReference type="SMART" id="SM00851">
    <property type="entry name" value="MGS"/>
    <property type="match status" value="1"/>
</dbReference>
<evidence type="ECO:0000256" key="29">
    <source>
        <dbReference type="ARBA" id="ARBA00048341"/>
    </source>
</evidence>
<dbReference type="InterPro" id="IPR000157">
    <property type="entry name" value="TIR_dom"/>
</dbReference>
<dbReference type="GO" id="GO:0004643">
    <property type="term" value="F:phosphoribosylaminoimidazolecarboxamide formyltransferase activity"/>
    <property type="evidence" value="ECO:0007669"/>
    <property type="project" value="UniProtKB-EC"/>
</dbReference>
<dbReference type="PROSITE" id="PS51450">
    <property type="entry name" value="LRR"/>
    <property type="match status" value="7"/>
</dbReference>
<keyword evidence="24" id="KW-0675">Receptor</keyword>
<evidence type="ECO:0000256" key="11">
    <source>
        <dbReference type="ARBA" id="ARBA00017905"/>
    </source>
</evidence>
<name>A0A8J6H7R5_TENMO</name>
<comment type="catalytic activity">
    <reaction evidence="29">
        <text>IMP + H2O = 5-formamido-1-(5-phospho-D-ribosyl)imidazole-4-carboxamide</text>
        <dbReference type="Rhea" id="RHEA:18445"/>
        <dbReference type="ChEBI" id="CHEBI:15377"/>
        <dbReference type="ChEBI" id="CHEBI:58053"/>
        <dbReference type="ChEBI" id="CHEBI:58467"/>
        <dbReference type="EC" id="3.5.4.10"/>
    </reaction>
    <physiologicalReaction direction="right-to-left" evidence="29">
        <dbReference type="Rhea" id="RHEA:18447"/>
    </physiologicalReaction>
</comment>
<dbReference type="SUPFAM" id="SSF52200">
    <property type="entry name" value="Toll/Interleukin receptor TIR domain"/>
    <property type="match status" value="2"/>
</dbReference>
<evidence type="ECO:0000256" key="19">
    <source>
        <dbReference type="ARBA" id="ARBA00022755"/>
    </source>
</evidence>
<evidence type="ECO:0000256" key="12">
    <source>
        <dbReference type="ARBA" id="ARBA00022448"/>
    </source>
</evidence>
<dbReference type="Gene3D" id="3.40.50.10140">
    <property type="entry name" value="Toll/interleukin-1 receptor homology (TIR) domain"/>
    <property type="match status" value="2"/>
</dbReference>
<dbReference type="GO" id="GO:0006623">
    <property type="term" value="P:protein targeting to vacuole"/>
    <property type="evidence" value="ECO:0007669"/>
    <property type="project" value="TreeGrafter"/>
</dbReference>
<dbReference type="PRINTS" id="PR01537">
    <property type="entry name" value="INTRLKN1R1F"/>
</dbReference>
<dbReference type="InterPro" id="IPR000483">
    <property type="entry name" value="Cys-rich_flank_reg_C"/>
</dbReference>
<reference evidence="34" key="1">
    <citation type="journal article" date="2020" name="J Insects Food Feed">
        <title>The yellow mealworm (Tenebrio molitor) genome: a resource for the emerging insects as food and feed industry.</title>
        <authorList>
            <person name="Eriksson T."/>
            <person name="Andere A."/>
            <person name="Kelstrup H."/>
            <person name="Emery V."/>
            <person name="Picard C."/>
        </authorList>
    </citation>
    <scope>NUCLEOTIDE SEQUENCE</scope>
    <source>
        <strain evidence="34">Stoneville</strain>
        <tissue evidence="34">Whole head</tissue>
    </source>
</reference>
<evidence type="ECO:0000259" key="32">
    <source>
        <dbReference type="PROSITE" id="PS50104"/>
    </source>
</evidence>
<evidence type="ECO:0000256" key="7">
    <source>
        <dbReference type="ARBA" id="ARBA00007667"/>
    </source>
</evidence>
<dbReference type="InterPro" id="IPR035897">
    <property type="entry name" value="Toll_tir_struct_dom_sf"/>
</dbReference>
<dbReference type="UniPathway" id="UPA00074">
    <property type="reaction ID" value="UER00133"/>
</dbReference>
<dbReference type="InterPro" id="IPR032675">
    <property type="entry name" value="LRR_dom_sf"/>
</dbReference>
<dbReference type="Proteomes" id="UP000719412">
    <property type="component" value="Unassembled WGS sequence"/>
</dbReference>
<evidence type="ECO:0000256" key="1">
    <source>
        <dbReference type="ARBA" id="ARBA00000945"/>
    </source>
</evidence>
<evidence type="ECO:0000256" key="16">
    <source>
        <dbReference type="ARBA" id="ARBA00022692"/>
    </source>
</evidence>
<evidence type="ECO:0000256" key="14">
    <source>
        <dbReference type="ARBA" id="ARBA00022614"/>
    </source>
</evidence>
<feature type="transmembrane region" description="Helical" evidence="31">
    <location>
        <begin position="2354"/>
        <end position="2377"/>
    </location>
</feature>
<evidence type="ECO:0000313" key="35">
    <source>
        <dbReference type="Proteomes" id="UP000719412"/>
    </source>
</evidence>
<evidence type="ECO:0000256" key="26">
    <source>
        <dbReference type="ARBA" id="ARBA00032307"/>
    </source>
</evidence>
<comment type="catalytic activity">
    <reaction evidence="28">
        <text>(6R)-10-formyltetrahydrofolate + 5-amino-1-(5-phospho-beta-D-ribosyl)imidazole-4-carboxamide = 5-formamido-1-(5-phospho-D-ribosyl)imidazole-4-carboxamide + (6S)-5,6,7,8-tetrahydrofolate</text>
        <dbReference type="Rhea" id="RHEA:22192"/>
        <dbReference type="ChEBI" id="CHEBI:57453"/>
        <dbReference type="ChEBI" id="CHEBI:58467"/>
        <dbReference type="ChEBI" id="CHEBI:58475"/>
        <dbReference type="ChEBI" id="CHEBI:195366"/>
        <dbReference type="EC" id="2.1.2.3"/>
    </reaction>
    <physiologicalReaction direction="left-to-right" evidence="28">
        <dbReference type="Rhea" id="RHEA:22193"/>
    </physiologicalReaction>
</comment>
<dbReference type="EC" id="2.1.2.3" evidence="9"/>
<dbReference type="Gene3D" id="3.40.50.1380">
    <property type="entry name" value="Methylglyoxal synthase-like domain"/>
    <property type="match status" value="1"/>
</dbReference>
<dbReference type="NCBIfam" id="NF005492">
    <property type="entry name" value="PRK07106.1"/>
    <property type="match status" value="1"/>
</dbReference>
<dbReference type="GO" id="GO:0006869">
    <property type="term" value="P:lipid transport"/>
    <property type="evidence" value="ECO:0007669"/>
    <property type="project" value="UniProtKB-KW"/>
</dbReference>
<evidence type="ECO:0000256" key="3">
    <source>
        <dbReference type="ARBA" id="ARBA00004514"/>
    </source>
</evidence>
<dbReference type="NCBIfam" id="TIGR00355">
    <property type="entry name" value="purH"/>
    <property type="match status" value="1"/>
</dbReference>
<keyword evidence="12" id="KW-0813">Transport</keyword>
<dbReference type="GO" id="GO:0005829">
    <property type="term" value="C:cytosol"/>
    <property type="evidence" value="ECO:0007669"/>
    <property type="project" value="UniProtKB-SubCell"/>
</dbReference>
<keyword evidence="13" id="KW-0963">Cytoplasm</keyword>
<dbReference type="InterPro" id="IPR009543">
    <property type="entry name" value="VPS13_VAB"/>
</dbReference>
<dbReference type="Pfam" id="PF12624">
    <property type="entry name" value="VPS13_N"/>
    <property type="match status" value="1"/>
</dbReference>
<keyword evidence="15" id="KW-0808">Transferase</keyword>
<dbReference type="GO" id="GO:0003937">
    <property type="term" value="F:IMP cyclohydrolase activity"/>
    <property type="evidence" value="ECO:0007669"/>
    <property type="project" value="UniProtKB-EC"/>
</dbReference>
<dbReference type="PROSITE" id="PS50104">
    <property type="entry name" value="TIR"/>
    <property type="match status" value="2"/>
</dbReference>
<dbReference type="FunFam" id="3.40.140.20:FF:000003">
    <property type="entry name" value="Bifunctional purine biosynthesis protein"/>
    <property type="match status" value="1"/>
</dbReference>
<dbReference type="FunFam" id="1.10.287.440:FF:000001">
    <property type="entry name" value="Bifunctional purine biosynthesis protein PURH"/>
    <property type="match status" value="1"/>
</dbReference>
<evidence type="ECO:0000256" key="8">
    <source>
        <dbReference type="ARBA" id="ARBA00009634"/>
    </source>
</evidence>
<evidence type="ECO:0000256" key="13">
    <source>
        <dbReference type="ARBA" id="ARBA00022490"/>
    </source>
</evidence>
<evidence type="ECO:0000313" key="34">
    <source>
        <dbReference type="EMBL" id="KAH0809281.1"/>
    </source>
</evidence>
<dbReference type="InterPro" id="IPR056747">
    <property type="entry name" value="VPS13-like_M"/>
</dbReference>
<dbReference type="Pfam" id="PF25036">
    <property type="entry name" value="VPS13_VAB"/>
    <property type="match status" value="1"/>
</dbReference>
<dbReference type="GO" id="GO:0016020">
    <property type="term" value="C:membrane"/>
    <property type="evidence" value="ECO:0007669"/>
    <property type="project" value="UniProtKB-SubCell"/>
</dbReference>
<dbReference type="SMART" id="SM00255">
    <property type="entry name" value="TIR"/>
    <property type="match status" value="2"/>
</dbReference>
<evidence type="ECO:0000256" key="9">
    <source>
        <dbReference type="ARBA" id="ARBA00012253"/>
    </source>
</evidence>
<keyword evidence="19" id="KW-0658">Purine biosynthesis</keyword>
<accession>A0A8J6H7R5</accession>
<evidence type="ECO:0000256" key="27">
    <source>
        <dbReference type="ARBA" id="ARBA00046691"/>
    </source>
</evidence>
<evidence type="ECO:0000256" key="24">
    <source>
        <dbReference type="ARBA" id="ARBA00023170"/>
    </source>
</evidence>
<evidence type="ECO:0000256" key="30">
    <source>
        <dbReference type="ARBA" id="ARBA00053070"/>
    </source>
</evidence>
<evidence type="ECO:0000256" key="28">
    <source>
        <dbReference type="ARBA" id="ARBA00047515"/>
    </source>
</evidence>
<comment type="function">
    <text evidence="30">Bifunctional enzyme that catalyzes the last two steps of purine biosynthesis. Acts as a transformylase that incorporates a formyl group to the AMP analog AICAR (5-amino-1-(5-phospho-beta-D-ribosyl)imidazole-4-carboxamide) to produce the intermediate formyl-AICAR (FAICAR). Can use both 10-formyldihydrofolate and 10-formyltetrahydrofolate as the formyl donor in this reaction. Also catalyzes the cyclization of FAICAR to inosine monophosphate (IMP). Promotes insulin receptor/INSR autophosphorylation and is involved in INSR internalization.</text>
</comment>
<dbReference type="SMART" id="SM00013">
    <property type="entry name" value="LRRNT"/>
    <property type="match status" value="2"/>
</dbReference>
<feature type="domain" description="TIR" evidence="32">
    <location>
        <begin position="2406"/>
        <end position="2541"/>
    </location>
</feature>
<dbReference type="InterPro" id="IPR024050">
    <property type="entry name" value="AICAR_Tfase_insert_dom_sf"/>
</dbReference>
<keyword evidence="23 31" id="KW-0472">Membrane</keyword>
<dbReference type="SUPFAM" id="SSF53927">
    <property type="entry name" value="Cytidine deaminase-like"/>
    <property type="match status" value="1"/>
</dbReference>
<comment type="pathway">
    <text evidence="5">Purine metabolism; IMP biosynthesis via de novo pathway; 5-formamido-1-(5-phospho-D-ribosyl)imidazole-4-carboxamide from 5-amino-1-(5-phospho-D-ribosyl)imidazole-4-carboxamide (10-formyl THF route): step 1/1.</text>
</comment>
<dbReference type="PANTHER" id="PTHR16166">
    <property type="entry name" value="VACUOLAR PROTEIN SORTING-ASSOCIATED PROTEIN VPS13"/>
    <property type="match status" value="1"/>
</dbReference>
<keyword evidence="17" id="KW-0732">Signal</keyword>
<evidence type="ECO:0000256" key="23">
    <source>
        <dbReference type="ARBA" id="ARBA00023136"/>
    </source>
</evidence>
<dbReference type="InterPro" id="IPR026906">
    <property type="entry name" value="LRR_5"/>
</dbReference>
<evidence type="ECO:0000259" key="33">
    <source>
        <dbReference type="PROSITE" id="PS51855"/>
    </source>
</evidence>
<dbReference type="Pfam" id="PF25033">
    <property type="entry name" value="VPS13_M"/>
    <property type="match status" value="1"/>
</dbReference>
<keyword evidence="22" id="KW-0445">Lipid transport</keyword>
<dbReference type="Pfam" id="PF02142">
    <property type="entry name" value="MGS"/>
    <property type="match status" value="1"/>
</dbReference>
<keyword evidence="16 31" id="KW-0812">Transmembrane</keyword>